<organism evidence="2">
    <name type="scientific">uncultured Anaerotruncus sp</name>
    <dbReference type="NCBI Taxonomy" id="905011"/>
    <lineage>
        <taxon>Bacteria</taxon>
        <taxon>Bacillati</taxon>
        <taxon>Bacillota</taxon>
        <taxon>Clostridia</taxon>
        <taxon>Eubacteriales</taxon>
        <taxon>Oscillospiraceae</taxon>
        <taxon>Anaerotruncus</taxon>
        <taxon>environmental samples</taxon>
    </lineage>
</organism>
<dbReference type="PANTHER" id="PTHR43833:SF8">
    <property type="entry name" value="TRK SYSTEM POTASSIUM UPTAKE PROTEIN TRKA"/>
    <property type="match status" value="1"/>
</dbReference>
<protein>
    <submittedName>
        <fullName evidence="2">Trk system potassium uptake protein TrkA</fullName>
    </submittedName>
</protein>
<name>A0A6N2UWR5_9FIRM</name>
<dbReference type="AlphaFoldDB" id="A0A6N2UWR5"/>
<dbReference type="Gene3D" id="3.40.50.720">
    <property type="entry name" value="NAD(P)-binding Rossmann-like Domain"/>
    <property type="match status" value="1"/>
</dbReference>
<reference evidence="2" key="1">
    <citation type="submission" date="2019-11" db="EMBL/GenBank/DDBJ databases">
        <authorList>
            <person name="Feng L."/>
        </authorList>
    </citation>
    <scope>NUCLEOTIDE SEQUENCE</scope>
    <source>
        <strain evidence="2">AundefinedLFYP135</strain>
    </source>
</reference>
<proteinExistence type="predicted"/>
<dbReference type="InterPro" id="IPR003148">
    <property type="entry name" value="RCK_N"/>
</dbReference>
<accession>A0A6N2UWR5</accession>
<dbReference type="PROSITE" id="PS51201">
    <property type="entry name" value="RCK_N"/>
    <property type="match status" value="1"/>
</dbReference>
<dbReference type="Pfam" id="PF02254">
    <property type="entry name" value="TrkA_N"/>
    <property type="match status" value="1"/>
</dbReference>
<evidence type="ECO:0000259" key="1">
    <source>
        <dbReference type="PROSITE" id="PS51201"/>
    </source>
</evidence>
<dbReference type="PANTHER" id="PTHR43833">
    <property type="entry name" value="POTASSIUM CHANNEL PROTEIN 2-RELATED-RELATED"/>
    <property type="match status" value="1"/>
</dbReference>
<feature type="domain" description="RCK N-terminal" evidence="1">
    <location>
        <begin position="1"/>
        <end position="127"/>
    </location>
</feature>
<evidence type="ECO:0000313" key="2">
    <source>
        <dbReference type="EMBL" id="VYT21653.1"/>
    </source>
</evidence>
<sequence>MNILVIGCRTMGSHLASILSREGHDVSVIDKDEQNFELLDNDFSGLTVTGLAIDTEVLRRAGIEVCDAVAAVSSDDNQNIMVSQIAKEVFKVPRVLTRIYDPQRTQVFTSFGLHTVCPTNLAVDAIHAILTDSGEVQQMTFDSSTLSFTTVPMPREWVGRRSNEVKDTLGVLFGVLHPDGSMDLAGEKTVNLTAQDRLVFTKVVD</sequence>
<dbReference type="InterPro" id="IPR050721">
    <property type="entry name" value="Trk_Ktr_HKT_K-transport"/>
</dbReference>
<dbReference type="SUPFAM" id="SSF51735">
    <property type="entry name" value="NAD(P)-binding Rossmann-fold domains"/>
    <property type="match status" value="1"/>
</dbReference>
<dbReference type="InterPro" id="IPR036291">
    <property type="entry name" value="NAD(P)-bd_dom_sf"/>
</dbReference>
<gene>
    <name evidence="2" type="primary">trkA_2</name>
    <name evidence="2" type="ORF">AULFYP135_02086</name>
</gene>
<dbReference type="GO" id="GO:0006813">
    <property type="term" value="P:potassium ion transport"/>
    <property type="evidence" value="ECO:0007669"/>
    <property type="project" value="InterPro"/>
</dbReference>
<dbReference type="EMBL" id="CACRSL010000004">
    <property type="protein sequence ID" value="VYT21653.1"/>
    <property type="molecule type" value="Genomic_DNA"/>
</dbReference>